<organism evidence="1">
    <name type="scientific">Arundo donax</name>
    <name type="common">Giant reed</name>
    <name type="synonym">Donax arundinaceus</name>
    <dbReference type="NCBI Taxonomy" id="35708"/>
    <lineage>
        <taxon>Eukaryota</taxon>
        <taxon>Viridiplantae</taxon>
        <taxon>Streptophyta</taxon>
        <taxon>Embryophyta</taxon>
        <taxon>Tracheophyta</taxon>
        <taxon>Spermatophyta</taxon>
        <taxon>Magnoliopsida</taxon>
        <taxon>Liliopsida</taxon>
        <taxon>Poales</taxon>
        <taxon>Poaceae</taxon>
        <taxon>PACMAD clade</taxon>
        <taxon>Arundinoideae</taxon>
        <taxon>Arundineae</taxon>
        <taxon>Arundo</taxon>
    </lineage>
</organism>
<dbReference type="AlphaFoldDB" id="A0A0A9HLK8"/>
<reference evidence="1" key="2">
    <citation type="journal article" date="2015" name="Data Brief">
        <title>Shoot transcriptome of the giant reed, Arundo donax.</title>
        <authorList>
            <person name="Barrero R.A."/>
            <person name="Guerrero F.D."/>
            <person name="Moolhuijzen P."/>
            <person name="Goolsby J.A."/>
            <person name="Tidwell J."/>
            <person name="Bellgard S.E."/>
            <person name="Bellgard M.I."/>
        </authorList>
    </citation>
    <scope>NUCLEOTIDE SEQUENCE</scope>
    <source>
        <tissue evidence="1">Shoot tissue taken approximately 20 cm above the soil surface</tissue>
    </source>
</reference>
<accession>A0A0A9HLK8</accession>
<name>A0A0A9HLK8_ARUDO</name>
<sequence length="17" mass="2119">MRELWVKCSSPEKYTVY</sequence>
<evidence type="ECO:0000313" key="1">
    <source>
        <dbReference type="EMBL" id="JAE36724.1"/>
    </source>
</evidence>
<protein>
    <submittedName>
        <fullName evidence="1">Uncharacterized protein</fullName>
    </submittedName>
</protein>
<dbReference type="EMBL" id="GBRH01161172">
    <property type="protein sequence ID" value="JAE36724.1"/>
    <property type="molecule type" value="Transcribed_RNA"/>
</dbReference>
<reference evidence="1" key="1">
    <citation type="submission" date="2014-09" db="EMBL/GenBank/DDBJ databases">
        <authorList>
            <person name="Magalhaes I.L.F."/>
            <person name="Oliveira U."/>
            <person name="Santos F.R."/>
            <person name="Vidigal T.H.D.A."/>
            <person name="Brescovit A.D."/>
            <person name="Santos A.J."/>
        </authorList>
    </citation>
    <scope>NUCLEOTIDE SEQUENCE</scope>
    <source>
        <tissue evidence="1">Shoot tissue taken approximately 20 cm above the soil surface</tissue>
    </source>
</reference>
<proteinExistence type="predicted"/>